<accession>A0A7I8DKB3</accession>
<reference evidence="1 2" key="1">
    <citation type="submission" date="2020-08" db="EMBL/GenBank/DDBJ databases">
        <title>Draft genome sequencing of an Anaerocolumna strain isolated from anoxic soil subjected to BSD treatment.</title>
        <authorList>
            <person name="Uek A."/>
            <person name="Tonouchi A."/>
        </authorList>
    </citation>
    <scope>NUCLEOTIDE SEQUENCE [LARGE SCALE GENOMIC DNA]</scope>
    <source>
        <strain evidence="1 2">CTTW</strain>
    </source>
</reference>
<dbReference type="Pfam" id="PF00106">
    <property type="entry name" value="adh_short"/>
    <property type="match status" value="1"/>
</dbReference>
<protein>
    <submittedName>
        <fullName evidence="1">Short-chain dehydrogenase</fullName>
    </submittedName>
</protein>
<name>A0A7I8DKB3_9FIRM</name>
<keyword evidence="2" id="KW-1185">Reference proteome</keyword>
<dbReference type="InterPro" id="IPR052184">
    <property type="entry name" value="SDR_enzymes"/>
</dbReference>
<dbReference type="PANTHER" id="PTHR45458">
    <property type="entry name" value="SHORT-CHAIN DEHYDROGENASE/REDUCTASE SDR"/>
    <property type="match status" value="1"/>
</dbReference>
<dbReference type="GO" id="GO:0016616">
    <property type="term" value="F:oxidoreductase activity, acting on the CH-OH group of donors, NAD or NADP as acceptor"/>
    <property type="evidence" value="ECO:0007669"/>
    <property type="project" value="TreeGrafter"/>
</dbReference>
<dbReference type="AlphaFoldDB" id="A0A7I8DKB3"/>
<dbReference type="RefSeq" id="WP_185259068.1">
    <property type="nucleotide sequence ID" value="NZ_AP023368.1"/>
</dbReference>
<proteinExistence type="predicted"/>
<dbReference type="InterPro" id="IPR036291">
    <property type="entry name" value="NAD(P)-bd_dom_sf"/>
</dbReference>
<evidence type="ECO:0000313" key="2">
    <source>
        <dbReference type="Proteomes" id="UP000515703"/>
    </source>
</evidence>
<dbReference type="SUPFAM" id="SSF51735">
    <property type="entry name" value="NAD(P)-binding Rossmann-fold domains"/>
    <property type="match status" value="1"/>
</dbReference>
<dbReference type="PRINTS" id="PR00081">
    <property type="entry name" value="GDHRDH"/>
</dbReference>
<gene>
    <name evidence="1" type="ORF">bsdcttw_18030</name>
</gene>
<organism evidence="1 2">
    <name type="scientific">Anaerocolumna chitinilytica</name>
    <dbReference type="NCBI Taxonomy" id="1727145"/>
    <lineage>
        <taxon>Bacteria</taxon>
        <taxon>Bacillati</taxon>
        <taxon>Bacillota</taxon>
        <taxon>Clostridia</taxon>
        <taxon>Lachnospirales</taxon>
        <taxon>Lachnospiraceae</taxon>
        <taxon>Anaerocolumna</taxon>
    </lineage>
</organism>
<dbReference type="KEGG" id="acht:bsdcttw_18030"/>
<dbReference type="InterPro" id="IPR002347">
    <property type="entry name" value="SDR_fam"/>
</dbReference>
<dbReference type="PANTHER" id="PTHR45458:SF1">
    <property type="entry name" value="SHORT CHAIN DEHYDROGENASE"/>
    <property type="match status" value="1"/>
</dbReference>
<evidence type="ECO:0000313" key="1">
    <source>
        <dbReference type="EMBL" id="BCJ98762.1"/>
    </source>
</evidence>
<dbReference type="Proteomes" id="UP000515703">
    <property type="component" value="Chromosome"/>
</dbReference>
<reference evidence="1 2" key="2">
    <citation type="submission" date="2020-08" db="EMBL/GenBank/DDBJ databases">
        <authorList>
            <person name="Ueki A."/>
            <person name="Tonouchi A."/>
        </authorList>
    </citation>
    <scope>NUCLEOTIDE SEQUENCE [LARGE SCALE GENOMIC DNA]</scope>
    <source>
        <strain evidence="1 2">CTTW</strain>
    </source>
</reference>
<sequence>MKKTVVITGADRGLGLALVREFLIKDYLVFAGQYMSEWGELGELKKEYEESLCLLPLDVSKDSSVQAAVCMVKEKADSLDMLINNAGIAGGAGDIYELGDLNKGLAMFNTNSLGPLRMVHAFLPLLERGEGKRLCFVSSEAGSISVCHRTDGFVYPMSKTALNMAVRLLFEELYPKGYSFRLFHPGWVKSYMTGTKSTEGKFEPEESAASASKFFTENLMQEDVLRMYDNEFTVWPF</sequence>
<dbReference type="Gene3D" id="3.40.50.720">
    <property type="entry name" value="NAD(P)-binding Rossmann-like Domain"/>
    <property type="match status" value="1"/>
</dbReference>
<dbReference type="EMBL" id="AP023368">
    <property type="protein sequence ID" value="BCJ98762.1"/>
    <property type="molecule type" value="Genomic_DNA"/>
</dbReference>